<dbReference type="EMBL" id="CP124755">
    <property type="protein sequence ID" value="WGZ90900.1"/>
    <property type="molecule type" value="Genomic_DNA"/>
</dbReference>
<keyword evidence="1" id="KW-0813">Transport</keyword>
<evidence type="ECO:0000313" key="6">
    <source>
        <dbReference type="EMBL" id="WGZ90900.1"/>
    </source>
</evidence>
<dbReference type="InterPro" id="IPR044203">
    <property type="entry name" value="GlbO/GLB3-like"/>
</dbReference>
<dbReference type="InterPro" id="IPR001486">
    <property type="entry name" value="Hemoglobin_trunc"/>
</dbReference>
<evidence type="ECO:0000256" key="3">
    <source>
        <dbReference type="ARBA" id="ARBA00022723"/>
    </source>
</evidence>
<dbReference type="Proteomes" id="UP001300672">
    <property type="component" value="Chromosome"/>
</dbReference>
<dbReference type="KEGG" id="tdu:QJT80_00175"/>
<evidence type="ECO:0000256" key="5">
    <source>
        <dbReference type="ARBA" id="ARBA00034496"/>
    </source>
</evidence>
<dbReference type="CDD" id="cd14773">
    <property type="entry name" value="TrHb2_PhHbO-like_O"/>
    <property type="match status" value="1"/>
</dbReference>
<dbReference type="SUPFAM" id="SSF46458">
    <property type="entry name" value="Globin-like"/>
    <property type="match status" value="1"/>
</dbReference>
<dbReference type="GO" id="GO:0019825">
    <property type="term" value="F:oxygen binding"/>
    <property type="evidence" value="ECO:0007669"/>
    <property type="project" value="InterPro"/>
</dbReference>
<dbReference type="PANTHER" id="PTHR47366:SF1">
    <property type="entry name" value="TWO-ON-TWO HEMOGLOBIN-3"/>
    <property type="match status" value="1"/>
</dbReference>
<dbReference type="GO" id="GO:0046872">
    <property type="term" value="F:metal ion binding"/>
    <property type="evidence" value="ECO:0007669"/>
    <property type="project" value="UniProtKB-KW"/>
</dbReference>
<organism evidence="6">
    <name type="scientific">Candidatus Thiocaldithrix dubininis</name>
    <dbReference type="NCBI Taxonomy" id="3080823"/>
    <lineage>
        <taxon>Bacteria</taxon>
        <taxon>Pseudomonadati</taxon>
        <taxon>Pseudomonadota</taxon>
        <taxon>Gammaproteobacteria</taxon>
        <taxon>Thiotrichales</taxon>
        <taxon>Thiotrichaceae</taxon>
        <taxon>Candidatus Thiocaldithrix</taxon>
    </lineage>
</organism>
<name>A0AA95KI82_9GAMM</name>
<keyword evidence="3" id="KW-0479">Metal-binding</keyword>
<protein>
    <submittedName>
        <fullName evidence="6">Group II truncated hemoglobin</fullName>
    </submittedName>
</protein>
<dbReference type="Gene3D" id="1.10.490.10">
    <property type="entry name" value="Globins"/>
    <property type="match status" value="1"/>
</dbReference>
<dbReference type="PANTHER" id="PTHR47366">
    <property type="entry name" value="TWO-ON-TWO HEMOGLOBIN-3"/>
    <property type="match status" value="1"/>
</dbReference>
<sequence>MTTATRSHYDLLGGEVGVLQLVNRFYDLMDELPEAYELRKIHPQDSSESRAKLFKFLSGWLGGPGLYEAEYGHPRLRQRHFPFQVNSQMRDQWIMCMDLALDEQSNDELLKLQLKQAIARLADHMRNTAD</sequence>
<dbReference type="GO" id="GO:0020037">
    <property type="term" value="F:heme binding"/>
    <property type="evidence" value="ECO:0007669"/>
    <property type="project" value="InterPro"/>
</dbReference>
<keyword evidence="2" id="KW-0349">Heme</keyword>
<evidence type="ECO:0000256" key="1">
    <source>
        <dbReference type="ARBA" id="ARBA00022448"/>
    </source>
</evidence>
<dbReference type="AlphaFoldDB" id="A0AA95KI82"/>
<dbReference type="InterPro" id="IPR012292">
    <property type="entry name" value="Globin/Proto"/>
</dbReference>
<keyword evidence="4" id="KW-0408">Iron</keyword>
<comment type="similarity">
    <text evidence="5">Belongs to the truncated hemoglobin family. Group II subfamily.</text>
</comment>
<proteinExistence type="inferred from homology"/>
<dbReference type="GO" id="GO:0005344">
    <property type="term" value="F:oxygen carrier activity"/>
    <property type="evidence" value="ECO:0007669"/>
    <property type="project" value="InterPro"/>
</dbReference>
<evidence type="ECO:0000256" key="2">
    <source>
        <dbReference type="ARBA" id="ARBA00022617"/>
    </source>
</evidence>
<evidence type="ECO:0000256" key="4">
    <source>
        <dbReference type="ARBA" id="ARBA00023004"/>
    </source>
</evidence>
<reference evidence="6" key="1">
    <citation type="journal article" date="2023" name="Int. J. Mol. Sci.">
        <title>Metagenomics Revealed a New Genus 'Candidatus Thiocaldithrix dubininis' gen. nov., sp. nov. and a New Species 'Candidatus Thiothrix putei' sp. nov. in the Family Thiotrichaceae, Some Members of Which Have Traits of Both Na+- and H+-Motive Energetics.</title>
        <authorList>
            <person name="Ravin N.V."/>
            <person name="Muntyan M.S."/>
            <person name="Smolyakov D.D."/>
            <person name="Rudenko T.S."/>
            <person name="Beletsky A.V."/>
            <person name="Mardanov A.V."/>
            <person name="Grabovich M.Y."/>
        </authorList>
    </citation>
    <scope>NUCLEOTIDE SEQUENCE</scope>
    <source>
        <strain evidence="6">GKL-01</strain>
    </source>
</reference>
<accession>A0AA95KI82</accession>
<dbReference type="Pfam" id="PF01152">
    <property type="entry name" value="Bac_globin"/>
    <property type="match status" value="1"/>
</dbReference>
<dbReference type="InterPro" id="IPR009050">
    <property type="entry name" value="Globin-like_sf"/>
</dbReference>
<gene>
    <name evidence="6" type="ORF">QJT80_00175</name>
</gene>
<reference evidence="6" key="2">
    <citation type="submission" date="2023-04" db="EMBL/GenBank/DDBJ databases">
        <authorList>
            <person name="Beletskiy A.V."/>
            <person name="Mardanov A.V."/>
            <person name="Ravin N.V."/>
        </authorList>
    </citation>
    <scope>NUCLEOTIDE SEQUENCE</scope>
    <source>
        <strain evidence="6">GKL-01</strain>
    </source>
</reference>